<keyword evidence="3" id="KW-1185">Reference proteome</keyword>
<evidence type="ECO:0000256" key="1">
    <source>
        <dbReference type="SAM" id="MobiDB-lite"/>
    </source>
</evidence>
<dbReference type="OrthoDB" id="6365676at2759"/>
<feature type="compositionally biased region" description="Low complexity" evidence="1">
    <location>
        <begin position="131"/>
        <end position="159"/>
    </location>
</feature>
<feature type="region of interest" description="Disordered" evidence="1">
    <location>
        <begin position="101"/>
        <end position="241"/>
    </location>
</feature>
<feature type="compositionally biased region" description="Low complexity" evidence="1">
    <location>
        <begin position="404"/>
        <end position="419"/>
    </location>
</feature>
<feature type="region of interest" description="Disordered" evidence="1">
    <location>
        <begin position="269"/>
        <end position="293"/>
    </location>
</feature>
<organism evidence="2 3">
    <name type="scientific">Leucocoprinus leucothites</name>
    <dbReference type="NCBI Taxonomy" id="201217"/>
    <lineage>
        <taxon>Eukaryota</taxon>
        <taxon>Fungi</taxon>
        <taxon>Dikarya</taxon>
        <taxon>Basidiomycota</taxon>
        <taxon>Agaricomycotina</taxon>
        <taxon>Agaricomycetes</taxon>
        <taxon>Agaricomycetidae</taxon>
        <taxon>Agaricales</taxon>
        <taxon>Agaricineae</taxon>
        <taxon>Agaricaceae</taxon>
        <taxon>Leucocoprinus</taxon>
    </lineage>
</organism>
<dbReference type="Proteomes" id="UP000559027">
    <property type="component" value="Unassembled WGS sequence"/>
</dbReference>
<feature type="compositionally biased region" description="Basic and acidic residues" evidence="1">
    <location>
        <begin position="711"/>
        <end position="722"/>
    </location>
</feature>
<feature type="region of interest" description="Disordered" evidence="1">
    <location>
        <begin position="496"/>
        <end position="543"/>
    </location>
</feature>
<evidence type="ECO:0000313" key="2">
    <source>
        <dbReference type="EMBL" id="KAF5359728.1"/>
    </source>
</evidence>
<feature type="compositionally biased region" description="Gly residues" evidence="1">
    <location>
        <begin position="112"/>
        <end position="130"/>
    </location>
</feature>
<comment type="caution">
    <text evidence="2">The sequence shown here is derived from an EMBL/GenBank/DDBJ whole genome shotgun (WGS) entry which is preliminary data.</text>
</comment>
<gene>
    <name evidence="2" type="ORF">D9756_002889</name>
</gene>
<feature type="compositionally biased region" description="Low complexity" evidence="1">
    <location>
        <begin position="564"/>
        <end position="595"/>
    </location>
</feature>
<sequence length="749" mass="77771">MPFHRQTAPIGPGHNPRPTVPQNVIPGPGSASLSSSRIPNYGAPDEFFLAPAPSSANGPSMAESLYASSGFAFPPLYPEPATTAPGADFTSKYRAQAEMLRNTSSSAHFAPTGGGGGPIGPGMPPGGGGSSLSPQNLYSSSSEQRPGSAASSWGAVSWGHDSPDPYHAPNHPTQGTVHDKDMDQHRSHQQASPYVNSHGIPHGLQHVPGYHQQGGYLRRGSVDFAGSDGSEHSSVPSSAASSNVHLPLDGLATTHLSYNTLENLSDHRGQTSTINHQQQHSGFTGDETTAQRPNSAVSSAFGLLSLDDPNLFPGLATNDDSAPSFFPPQEGMSLSASDMNMPLTGLTSDDPDATPMPLKENSSTAGAATSSLGPPTRSASVSGASRDGDLRELREFWKQYMRTPLSGPGPADGSGPSASQQNPMSPPRRPRVASMPSSGRTPTIAVSLQHQGSQNPQQQQGGGRGESGMRTTLNDDLRSYEAAVLARKAPTNLNLVPKTRRGTIPTLQPAHHQNGRRQHQHSSASPVDNTGYHHLLPPPGGNPVVSGKGIGVVPLVNFDLLGAGSRPSSSSTNRSGSSGEGSVSSSLAGAFGAGAHHPSSYHHGASPRHHNNVPSSFIVHRRGSPSASSTSTTGRSSSRASSVSTDHDGDIEIGQDSTDESDYQHYGADGGDAHDARRRKRNVDTGGRMRPSFKRLASATLGPPQSKKRQHGDDDGSTREVEGGIESLGMGPAVGGGVEPFATGALGMH</sequence>
<feature type="compositionally biased region" description="Polar residues" evidence="1">
    <location>
        <begin position="435"/>
        <end position="446"/>
    </location>
</feature>
<dbReference type="AlphaFoldDB" id="A0A8H5G7B5"/>
<protein>
    <submittedName>
        <fullName evidence="2">Uncharacterized protein</fullName>
    </submittedName>
</protein>
<feature type="compositionally biased region" description="Low complexity" evidence="1">
    <location>
        <begin position="624"/>
        <end position="644"/>
    </location>
</feature>
<feature type="compositionally biased region" description="Low complexity" evidence="1">
    <location>
        <begin position="232"/>
        <end position="241"/>
    </location>
</feature>
<feature type="compositionally biased region" description="Basic and acidic residues" evidence="1">
    <location>
        <begin position="177"/>
        <end position="186"/>
    </location>
</feature>
<feature type="compositionally biased region" description="Low complexity" evidence="1">
    <location>
        <begin position="362"/>
        <end position="371"/>
    </location>
</feature>
<accession>A0A8H5G7B5</accession>
<feature type="compositionally biased region" description="Polar residues" evidence="1">
    <location>
        <begin position="270"/>
        <end position="293"/>
    </location>
</feature>
<feature type="region of interest" description="Disordered" evidence="1">
    <location>
        <begin position="402"/>
        <end position="471"/>
    </location>
</feature>
<feature type="region of interest" description="Disordered" evidence="1">
    <location>
        <begin position="1"/>
        <end position="46"/>
    </location>
</feature>
<proteinExistence type="predicted"/>
<dbReference type="EMBL" id="JAACJO010000004">
    <property type="protein sequence ID" value="KAF5359728.1"/>
    <property type="molecule type" value="Genomic_DNA"/>
</dbReference>
<evidence type="ECO:0000313" key="3">
    <source>
        <dbReference type="Proteomes" id="UP000559027"/>
    </source>
</evidence>
<feature type="compositionally biased region" description="Acidic residues" evidence="1">
    <location>
        <begin position="651"/>
        <end position="661"/>
    </location>
</feature>
<reference evidence="2 3" key="1">
    <citation type="journal article" date="2020" name="ISME J.">
        <title>Uncovering the hidden diversity of litter-decomposition mechanisms in mushroom-forming fungi.</title>
        <authorList>
            <person name="Floudas D."/>
            <person name="Bentzer J."/>
            <person name="Ahren D."/>
            <person name="Johansson T."/>
            <person name="Persson P."/>
            <person name="Tunlid A."/>
        </authorList>
    </citation>
    <scope>NUCLEOTIDE SEQUENCE [LARGE SCALE GENOMIC DNA]</scope>
    <source>
        <strain evidence="2 3">CBS 146.42</strain>
    </source>
</reference>
<feature type="region of interest" description="Disordered" evidence="1">
    <location>
        <begin position="564"/>
        <end position="749"/>
    </location>
</feature>
<name>A0A8H5G7B5_9AGAR</name>
<feature type="compositionally biased region" description="Low complexity" evidence="1">
    <location>
        <begin position="447"/>
        <end position="459"/>
    </location>
</feature>
<feature type="region of interest" description="Disordered" evidence="1">
    <location>
        <begin position="314"/>
        <end position="387"/>
    </location>
</feature>